<dbReference type="Proteomes" id="UP000662637">
    <property type="component" value="Unassembled WGS sequence"/>
</dbReference>
<dbReference type="EMBL" id="WJEC01007837">
    <property type="protein sequence ID" value="KAF7466687.1"/>
    <property type="molecule type" value="Genomic_DNA"/>
</dbReference>
<sequence>MADAITYADLRFVKAPLKKIVSSQLGEDPEAYEDGELTYENVQVPSVPGGPSGLASSGLGDKSGFKSEQLTATWSSVTSPPVGRLLPCSPACLRYLLFSLLLTCLLLGVAAICLGARYLQVSQKLQQVSRVLEDTNSSLQEQLHLRITQLGQKEENLQESKRKLAQSQEVLQVAQNNHQAAEGKLKDCQLDKEKTQETLQREEDQRRALEQRLNNMQNTLKPFFKCSPQDMEHMAHMAPQMPGHCCPVGWILKENRCFYFSSIQQSWTKSQTYCKSLTSNLATFSESYYSSSREPIFSHGGSDSYWISPTSKKEQWRTSGLHYYSSGCMKMEKIPSGWWSLSETCTSSLPFICERSSFRFPDGDHSLQ</sequence>
<dbReference type="PANTHER" id="PTHR15028">
    <property type="entry name" value="CD72-RELATED"/>
    <property type="match status" value="1"/>
</dbReference>
<dbReference type="GO" id="GO:0005886">
    <property type="term" value="C:plasma membrane"/>
    <property type="evidence" value="ECO:0007669"/>
    <property type="project" value="InterPro"/>
</dbReference>
<evidence type="ECO:0000313" key="5">
    <source>
        <dbReference type="EMBL" id="VTJ52654.1"/>
    </source>
</evidence>
<dbReference type="AlphaFoldDB" id="A0A5E4A6C9"/>
<evidence type="ECO:0000256" key="1">
    <source>
        <dbReference type="SAM" id="Coils"/>
    </source>
</evidence>
<dbReference type="PANTHER" id="PTHR15028:SF6">
    <property type="entry name" value="B-CELL DIFFERENTIATION ANTIGEN CD72"/>
    <property type="match status" value="1"/>
</dbReference>
<evidence type="ECO:0000313" key="4">
    <source>
        <dbReference type="EMBL" id="KAF7466687.1"/>
    </source>
</evidence>
<feature type="transmembrane region" description="Helical" evidence="2">
    <location>
        <begin position="95"/>
        <end position="119"/>
    </location>
</feature>
<dbReference type="InterPro" id="IPR016186">
    <property type="entry name" value="C-type_lectin-like/link_sf"/>
</dbReference>
<keyword evidence="2" id="KW-1133">Transmembrane helix</keyword>
<accession>A0A5E4A6C9</accession>
<dbReference type="Proteomes" id="UP000335636">
    <property type="component" value="Unassembled WGS sequence"/>
</dbReference>
<feature type="coiled-coil region" evidence="1">
    <location>
        <begin position="150"/>
        <end position="219"/>
    </location>
</feature>
<keyword evidence="2" id="KW-0472">Membrane</keyword>
<feature type="domain" description="C-type lectin" evidence="3">
    <location>
        <begin position="246"/>
        <end position="354"/>
    </location>
</feature>
<dbReference type="SUPFAM" id="SSF56436">
    <property type="entry name" value="C-type lectin-like"/>
    <property type="match status" value="1"/>
</dbReference>
<dbReference type="InterPro" id="IPR001304">
    <property type="entry name" value="C-type_lectin-like"/>
</dbReference>
<dbReference type="SMART" id="SM00034">
    <property type="entry name" value="CLECT"/>
    <property type="match status" value="1"/>
</dbReference>
<dbReference type="InterPro" id="IPR016187">
    <property type="entry name" value="CTDL_fold"/>
</dbReference>
<keyword evidence="2" id="KW-0812">Transmembrane</keyword>
<protein>
    <recommendedName>
        <fullName evidence="3">C-type lectin domain-containing protein</fullName>
    </recommendedName>
</protein>
<gene>
    <name evidence="4" type="ORF">GHT09_002054</name>
    <name evidence="5" type="ORF">MONAX_5E011309</name>
</gene>
<evidence type="ECO:0000256" key="2">
    <source>
        <dbReference type="SAM" id="Phobius"/>
    </source>
</evidence>
<organism evidence="5 6">
    <name type="scientific">Marmota monax</name>
    <name type="common">Woodchuck</name>
    <dbReference type="NCBI Taxonomy" id="9995"/>
    <lineage>
        <taxon>Eukaryota</taxon>
        <taxon>Metazoa</taxon>
        <taxon>Chordata</taxon>
        <taxon>Craniata</taxon>
        <taxon>Vertebrata</taxon>
        <taxon>Euteleostomi</taxon>
        <taxon>Mammalia</taxon>
        <taxon>Eutheria</taxon>
        <taxon>Euarchontoglires</taxon>
        <taxon>Glires</taxon>
        <taxon>Rodentia</taxon>
        <taxon>Sciuromorpha</taxon>
        <taxon>Sciuridae</taxon>
        <taxon>Xerinae</taxon>
        <taxon>Marmotini</taxon>
        <taxon>Marmota</taxon>
    </lineage>
</organism>
<keyword evidence="6" id="KW-1185">Reference proteome</keyword>
<dbReference type="InterPro" id="IPR039689">
    <property type="entry name" value="CD72"/>
</dbReference>
<keyword evidence="1" id="KW-0175">Coiled coil</keyword>
<dbReference type="Gene3D" id="3.10.100.10">
    <property type="entry name" value="Mannose-Binding Protein A, subunit A"/>
    <property type="match status" value="1"/>
</dbReference>
<dbReference type="EMBL" id="CABDUW010000021">
    <property type="protein sequence ID" value="VTJ52654.1"/>
    <property type="molecule type" value="Genomic_DNA"/>
</dbReference>
<evidence type="ECO:0000313" key="6">
    <source>
        <dbReference type="Proteomes" id="UP000335636"/>
    </source>
</evidence>
<proteinExistence type="predicted"/>
<reference evidence="4" key="2">
    <citation type="submission" date="2020-08" db="EMBL/GenBank/DDBJ databases">
        <authorList>
            <person name="Shumante A."/>
            <person name="Zimin A.V."/>
            <person name="Puiu D."/>
            <person name="Salzberg S.L."/>
        </authorList>
    </citation>
    <scope>NUCLEOTIDE SEQUENCE</scope>
    <source>
        <strain evidence="4">WC2-LM</strain>
        <tissue evidence="4">Liver</tissue>
    </source>
</reference>
<dbReference type="GO" id="GO:0004888">
    <property type="term" value="F:transmembrane signaling receptor activity"/>
    <property type="evidence" value="ECO:0007669"/>
    <property type="project" value="InterPro"/>
</dbReference>
<evidence type="ECO:0000259" key="3">
    <source>
        <dbReference type="SMART" id="SM00034"/>
    </source>
</evidence>
<reference evidence="5 6" key="1">
    <citation type="submission" date="2019-04" db="EMBL/GenBank/DDBJ databases">
        <authorList>
            <person name="Alioto T."/>
            <person name="Alioto T."/>
        </authorList>
    </citation>
    <scope>NUCLEOTIDE SEQUENCE [LARGE SCALE GENOMIC DNA]</scope>
</reference>
<name>A0A5E4A6C9_MARMO</name>